<reference evidence="1" key="1">
    <citation type="submission" date="2019-05" db="EMBL/GenBank/DDBJ databases">
        <title>Isolation and characterization of methanogens from the cold seep sediment at Four-Way Closure Ridge.</title>
        <authorList>
            <person name="You Y.-T."/>
            <person name="Chen S.-C."/>
            <person name="Zhang W.-L."/>
            <person name="Lai M.-C."/>
        </authorList>
    </citation>
    <scope>NUCLEOTIDE SEQUENCE</scope>
    <source>
        <strain evidence="1">FWC-SCC3</strain>
    </source>
</reference>
<gene>
    <name evidence="1" type="ORF">FGW20_03560</name>
</gene>
<evidence type="ECO:0000313" key="2">
    <source>
        <dbReference type="Proteomes" id="UP001168423"/>
    </source>
</evidence>
<keyword evidence="2" id="KW-1185">Reference proteome</keyword>
<comment type="caution">
    <text evidence="1">The sequence shown here is derived from an EMBL/GenBank/DDBJ whole genome shotgun (WGS) entry which is preliminary data.</text>
</comment>
<dbReference type="SUPFAM" id="SSF75169">
    <property type="entry name" value="DsrEFH-like"/>
    <property type="match status" value="1"/>
</dbReference>
<organism evidence="1 2">
    <name type="scientific">Methanoculleus methanifontis</name>
    <dbReference type="NCBI Taxonomy" id="2584086"/>
    <lineage>
        <taxon>Archaea</taxon>
        <taxon>Methanobacteriati</taxon>
        <taxon>Methanobacteriota</taxon>
        <taxon>Stenosarchaea group</taxon>
        <taxon>Methanomicrobia</taxon>
        <taxon>Methanomicrobiales</taxon>
        <taxon>Methanomicrobiaceae</taxon>
        <taxon>Methanoculleus</taxon>
    </lineage>
</organism>
<sequence>MTPSPRVVIHLDEREKAALALRNTKNLVEGLAGAEVEVVAHADGVEGLRSDGANVALMDPLAGRGVLFVVCENTLRSRNLSEKDFPGYVGTVPSGIVELVIRQAEGWHYLRP</sequence>
<accession>A0ABT8LZB7</accession>
<dbReference type="InterPro" id="IPR003787">
    <property type="entry name" value="Sulphur_relay_DsrE/F-like"/>
</dbReference>
<dbReference type="EMBL" id="VCYI01000003">
    <property type="protein sequence ID" value="MDN7012135.1"/>
    <property type="molecule type" value="Genomic_DNA"/>
</dbReference>
<dbReference type="Gene3D" id="3.40.1260.10">
    <property type="entry name" value="DsrEFH-like"/>
    <property type="match status" value="1"/>
</dbReference>
<evidence type="ECO:0008006" key="3">
    <source>
        <dbReference type="Google" id="ProtNLM"/>
    </source>
</evidence>
<dbReference type="InterPro" id="IPR027396">
    <property type="entry name" value="DsrEFH-like"/>
</dbReference>
<evidence type="ECO:0000313" key="1">
    <source>
        <dbReference type="EMBL" id="MDN7012135.1"/>
    </source>
</evidence>
<name>A0ABT8LZB7_9EURY</name>
<dbReference type="PANTHER" id="PTHR37691:SF1">
    <property type="entry name" value="BLR3518 PROTEIN"/>
    <property type="match status" value="1"/>
</dbReference>
<dbReference type="Pfam" id="PF02635">
    <property type="entry name" value="DsrE"/>
    <property type="match status" value="1"/>
</dbReference>
<dbReference type="Proteomes" id="UP001168423">
    <property type="component" value="Unassembled WGS sequence"/>
</dbReference>
<dbReference type="RefSeq" id="WP_301676716.1">
    <property type="nucleotide sequence ID" value="NZ_VCYI01000003.1"/>
</dbReference>
<dbReference type="PANTHER" id="PTHR37691">
    <property type="entry name" value="BLR3518 PROTEIN"/>
    <property type="match status" value="1"/>
</dbReference>
<protein>
    <recommendedName>
        <fullName evidence="3">DsrE/DsrF-like family protein</fullName>
    </recommendedName>
</protein>
<proteinExistence type="predicted"/>